<protein>
    <submittedName>
        <fullName evidence="1">Uncharacterized protein</fullName>
    </submittedName>
</protein>
<dbReference type="Proteomes" id="UP001497680">
    <property type="component" value="Unassembled WGS sequence"/>
</dbReference>
<dbReference type="EMBL" id="MU394368">
    <property type="protein sequence ID" value="KAI6082595.1"/>
    <property type="molecule type" value="Genomic_DNA"/>
</dbReference>
<comment type="caution">
    <text evidence="1">The sequence shown here is derived from an EMBL/GenBank/DDBJ whole genome shotgun (WGS) entry which is preliminary data.</text>
</comment>
<proteinExistence type="predicted"/>
<name>A0ACC0CQM1_9PEZI</name>
<reference evidence="1 2" key="1">
    <citation type="journal article" date="2022" name="New Phytol.">
        <title>Ecological generalism drives hyperdiversity of secondary metabolite gene clusters in xylarialean endophytes.</title>
        <authorList>
            <person name="Franco M.E.E."/>
            <person name="Wisecaver J.H."/>
            <person name="Arnold A.E."/>
            <person name="Ju Y.M."/>
            <person name="Slot J.C."/>
            <person name="Ahrendt S."/>
            <person name="Moore L.P."/>
            <person name="Eastman K.E."/>
            <person name="Scott K."/>
            <person name="Konkel Z."/>
            <person name="Mondo S.J."/>
            <person name="Kuo A."/>
            <person name="Hayes R.D."/>
            <person name="Haridas S."/>
            <person name="Andreopoulos B."/>
            <person name="Riley R."/>
            <person name="LaButti K."/>
            <person name="Pangilinan J."/>
            <person name="Lipzen A."/>
            <person name="Amirebrahimi M."/>
            <person name="Yan J."/>
            <person name="Adam C."/>
            <person name="Keymanesh K."/>
            <person name="Ng V."/>
            <person name="Louie K."/>
            <person name="Northen T."/>
            <person name="Drula E."/>
            <person name="Henrissat B."/>
            <person name="Hsieh H.M."/>
            <person name="Youens-Clark K."/>
            <person name="Lutzoni F."/>
            <person name="Miadlikowska J."/>
            <person name="Eastwood D.C."/>
            <person name="Hamelin R.C."/>
            <person name="Grigoriev I.V."/>
            <person name="U'Ren J.M."/>
        </authorList>
    </citation>
    <scope>NUCLEOTIDE SEQUENCE [LARGE SCALE GENOMIC DNA]</scope>
    <source>
        <strain evidence="1 2">ER1909</strain>
    </source>
</reference>
<evidence type="ECO:0000313" key="2">
    <source>
        <dbReference type="Proteomes" id="UP001497680"/>
    </source>
</evidence>
<accession>A0ACC0CQM1</accession>
<sequence>MKLLAIVCVAASLVANAAAFGCHSGDPNKCWNGNRFWSCASGGVSCFQRLIRQGTGRAQLTQLIAMHQRL</sequence>
<keyword evidence="2" id="KW-1185">Reference proteome</keyword>
<evidence type="ECO:0000313" key="1">
    <source>
        <dbReference type="EMBL" id="KAI6082595.1"/>
    </source>
</evidence>
<organism evidence="1 2">
    <name type="scientific">Hypoxylon rubiginosum</name>
    <dbReference type="NCBI Taxonomy" id="110542"/>
    <lineage>
        <taxon>Eukaryota</taxon>
        <taxon>Fungi</taxon>
        <taxon>Dikarya</taxon>
        <taxon>Ascomycota</taxon>
        <taxon>Pezizomycotina</taxon>
        <taxon>Sordariomycetes</taxon>
        <taxon>Xylariomycetidae</taxon>
        <taxon>Xylariales</taxon>
        <taxon>Hypoxylaceae</taxon>
        <taxon>Hypoxylon</taxon>
    </lineage>
</organism>
<gene>
    <name evidence="1" type="ORF">F4821DRAFT_246828</name>
</gene>